<protein>
    <submittedName>
        <fullName evidence="2">Cyclic nucleotide-binding domain-containing protein</fullName>
    </submittedName>
</protein>
<evidence type="ECO:0000259" key="1">
    <source>
        <dbReference type="PROSITE" id="PS50042"/>
    </source>
</evidence>
<dbReference type="EMBL" id="JAQOSQ010000048">
    <property type="protein sequence ID" value="MDJ1185751.1"/>
    <property type="molecule type" value="Genomic_DNA"/>
</dbReference>
<accession>A0ABT7C4F7</accession>
<dbReference type="PANTHER" id="PTHR24567:SF28">
    <property type="entry name" value="LISTERIOLYSIN REGULATORY PROTEIN"/>
    <property type="match status" value="1"/>
</dbReference>
<dbReference type="Proteomes" id="UP001232992">
    <property type="component" value="Unassembled WGS sequence"/>
</dbReference>
<dbReference type="SUPFAM" id="SSF51206">
    <property type="entry name" value="cAMP-binding domain-like"/>
    <property type="match status" value="1"/>
</dbReference>
<dbReference type="CDD" id="cd00038">
    <property type="entry name" value="CAP_ED"/>
    <property type="match status" value="1"/>
</dbReference>
<name>A0ABT7C4F7_9CYAN</name>
<dbReference type="InterPro" id="IPR014710">
    <property type="entry name" value="RmlC-like_jellyroll"/>
</dbReference>
<dbReference type="Pfam" id="PF00027">
    <property type="entry name" value="cNMP_binding"/>
    <property type="match status" value="1"/>
</dbReference>
<dbReference type="InterPro" id="IPR050397">
    <property type="entry name" value="Env_Response_Regulators"/>
</dbReference>
<dbReference type="RefSeq" id="WP_283760390.1">
    <property type="nucleotide sequence ID" value="NZ_JAQOSQ010000048.1"/>
</dbReference>
<organism evidence="2 3">
    <name type="scientific">Roseofilum casamattae BLCC-M143</name>
    <dbReference type="NCBI Taxonomy" id="3022442"/>
    <lineage>
        <taxon>Bacteria</taxon>
        <taxon>Bacillati</taxon>
        <taxon>Cyanobacteriota</taxon>
        <taxon>Cyanophyceae</taxon>
        <taxon>Desertifilales</taxon>
        <taxon>Desertifilaceae</taxon>
        <taxon>Roseofilum</taxon>
        <taxon>Roseofilum casamattae</taxon>
    </lineage>
</organism>
<proteinExistence type="predicted"/>
<dbReference type="PROSITE" id="PS50042">
    <property type="entry name" value="CNMP_BINDING_3"/>
    <property type="match status" value="1"/>
</dbReference>
<feature type="domain" description="Cyclic nucleotide-binding" evidence="1">
    <location>
        <begin position="12"/>
        <end position="113"/>
    </location>
</feature>
<dbReference type="SMART" id="SM00100">
    <property type="entry name" value="cNMP"/>
    <property type="match status" value="1"/>
</dbReference>
<evidence type="ECO:0000313" key="2">
    <source>
        <dbReference type="EMBL" id="MDJ1185751.1"/>
    </source>
</evidence>
<dbReference type="PANTHER" id="PTHR24567">
    <property type="entry name" value="CRP FAMILY TRANSCRIPTIONAL REGULATORY PROTEIN"/>
    <property type="match status" value="1"/>
</dbReference>
<keyword evidence="3" id="KW-1185">Reference proteome</keyword>
<dbReference type="InterPro" id="IPR000595">
    <property type="entry name" value="cNMP-bd_dom"/>
</dbReference>
<reference evidence="2 3" key="1">
    <citation type="submission" date="2023-01" db="EMBL/GenBank/DDBJ databases">
        <title>Novel diversity within Roseofilum (Cyanobacteria; Desertifilaceae) from marine benthic mats with descriptions of four novel species.</title>
        <authorList>
            <person name="Wang Y."/>
            <person name="Berthold D.E."/>
            <person name="Hu J."/>
            <person name="Lefler F.W."/>
            <person name="Laughinghouse H.D. IV."/>
        </authorList>
    </citation>
    <scope>NUCLEOTIDE SEQUENCE [LARGE SCALE GENOMIC DNA]</scope>
    <source>
        <strain evidence="2 3">BLCC-M143</strain>
    </source>
</reference>
<sequence>MNQIVLLQNVPLFETLSLDELILISQELIQEEFLQDETILAAGDIFNYCYIIASGTVTASKMTEEGAIAVRELTAGSMFGYLDLFDDRPSQLQFVAQTDCELLKISKKRLVSLGYQRPQILISICQTFSATLQQLVHQKWMQELYGDEERR</sequence>
<dbReference type="InterPro" id="IPR018490">
    <property type="entry name" value="cNMP-bd_dom_sf"/>
</dbReference>
<dbReference type="Gene3D" id="2.60.120.10">
    <property type="entry name" value="Jelly Rolls"/>
    <property type="match status" value="1"/>
</dbReference>
<evidence type="ECO:0000313" key="3">
    <source>
        <dbReference type="Proteomes" id="UP001232992"/>
    </source>
</evidence>
<comment type="caution">
    <text evidence="2">The sequence shown here is derived from an EMBL/GenBank/DDBJ whole genome shotgun (WGS) entry which is preliminary data.</text>
</comment>
<gene>
    <name evidence="2" type="ORF">PMH09_21440</name>
</gene>